<keyword evidence="5" id="KW-0732">Signal</keyword>
<dbReference type="Pfam" id="PF00394">
    <property type="entry name" value="Cu-oxidase"/>
    <property type="match status" value="1"/>
</dbReference>
<protein>
    <recommendedName>
        <fullName evidence="11">L-ascorbate oxidase</fullName>
    </recommendedName>
</protein>
<dbReference type="InterPro" id="IPR001117">
    <property type="entry name" value="Cu-oxidase_2nd"/>
</dbReference>
<evidence type="ECO:0000256" key="1">
    <source>
        <dbReference type="ARBA" id="ARBA00010609"/>
    </source>
</evidence>
<feature type="domain" description="Plastocyanin-like" evidence="6">
    <location>
        <begin position="181"/>
        <end position="335"/>
    </location>
</feature>
<dbReference type="AlphaFoldDB" id="A0ABD3NX45"/>
<evidence type="ECO:0000313" key="9">
    <source>
        <dbReference type="EMBL" id="KAL3780026.1"/>
    </source>
</evidence>
<dbReference type="SUPFAM" id="SSF49503">
    <property type="entry name" value="Cupredoxins"/>
    <property type="match status" value="3"/>
</dbReference>
<feature type="domain" description="Plastocyanin-like" evidence="7">
    <location>
        <begin position="455"/>
        <end position="589"/>
    </location>
</feature>
<evidence type="ECO:0000259" key="7">
    <source>
        <dbReference type="Pfam" id="PF07731"/>
    </source>
</evidence>
<dbReference type="CDD" id="cd04205">
    <property type="entry name" value="CuRO_2_LCC_like"/>
    <property type="match status" value="1"/>
</dbReference>
<keyword evidence="10" id="KW-1185">Reference proteome</keyword>
<evidence type="ECO:0000256" key="3">
    <source>
        <dbReference type="ARBA" id="ARBA00023002"/>
    </source>
</evidence>
<keyword evidence="2" id="KW-0479">Metal-binding</keyword>
<comment type="similarity">
    <text evidence="1">Belongs to the multicopper oxidase family.</text>
</comment>
<dbReference type="Gene3D" id="2.60.40.420">
    <property type="entry name" value="Cupredoxins - blue copper proteins"/>
    <property type="match status" value="3"/>
</dbReference>
<dbReference type="EMBL" id="JABMIG020000365">
    <property type="protein sequence ID" value="KAL3780026.1"/>
    <property type="molecule type" value="Genomic_DNA"/>
</dbReference>
<dbReference type="CDD" id="cd04206">
    <property type="entry name" value="CuRO_1_LCC_like"/>
    <property type="match status" value="1"/>
</dbReference>
<dbReference type="Pfam" id="PF07731">
    <property type="entry name" value="Cu-oxidase_2"/>
    <property type="match status" value="1"/>
</dbReference>
<dbReference type="InterPro" id="IPR045087">
    <property type="entry name" value="Cu-oxidase_fam"/>
</dbReference>
<comment type="caution">
    <text evidence="9">The sequence shown here is derived from an EMBL/GenBank/DDBJ whole genome shotgun (WGS) entry which is preliminary data.</text>
</comment>
<dbReference type="InterPro" id="IPR008972">
    <property type="entry name" value="Cupredoxin"/>
</dbReference>
<evidence type="ECO:0000256" key="4">
    <source>
        <dbReference type="ARBA" id="ARBA00023008"/>
    </source>
</evidence>
<dbReference type="InterPro" id="IPR011707">
    <property type="entry name" value="Cu-oxidase-like_N"/>
</dbReference>
<evidence type="ECO:0000313" key="10">
    <source>
        <dbReference type="Proteomes" id="UP001516023"/>
    </source>
</evidence>
<organism evidence="9 10">
    <name type="scientific">Cyclotella cryptica</name>
    <dbReference type="NCBI Taxonomy" id="29204"/>
    <lineage>
        <taxon>Eukaryota</taxon>
        <taxon>Sar</taxon>
        <taxon>Stramenopiles</taxon>
        <taxon>Ochrophyta</taxon>
        <taxon>Bacillariophyta</taxon>
        <taxon>Coscinodiscophyceae</taxon>
        <taxon>Thalassiosirophycidae</taxon>
        <taxon>Stephanodiscales</taxon>
        <taxon>Stephanodiscaceae</taxon>
        <taxon>Cyclotella</taxon>
    </lineage>
</organism>
<accession>A0ABD3NX45</accession>
<keyword evidence="3" id="KW-0560">Oxidoreductase</keyword>
<evidence type="ECO:0000256" key="2">
    <source>
        <dbReference type="ARBA" id="ARBA00022723"/>
    </source>
</evidence>
<evidence type="ECO:0000259" key="8">
    <source>
        <dbReference type="Pfam" id="PF07732"/>
    </source>
</evidence>
<feature type="domain" description="Plastocyanin-like" evidence="8">
    <location>
        <begin position="39"/>
        <end position="152"/>
    </location>
</feature>
<evidence type="ECO:0008006" key="11">
    <source>
        <dbReference type="Google" id="ProtNLM"/>
    </source>
</evidence>
<dbReference type="InterPro" id="IPR011706">
    <property type="entry name" value="Cu-oxidase_C"/>
</dbReference>
<dbReference type="GO" id="GO:0016491">
    <property type="term" value="F:oxidoreductase activity"/>
    <property type="evidence" value="ECO:0007669"/>
    <property type="project" value="UniProtKB-KW"/>
</dbReference>
<dbReference type="InterPro" id="IPR033138">
    <property type="entry name" value="Cu_oxidase_CS"/>
</dbReference>
<feature type="non-terminal residue" evidence="9">
    <location>
        <position position="664"/>
    </location>
</feature>
<gene>
    <name evidence="9" type="ORF">HJC23_011822</name>
</gene>
<feature type="signal peptide" evidence="5">
    <location>
        <begin position="1"/>
        <end position="19"/>
    </location>
</feature>
<reference evidence="9 10" key="1">
    <citation type="journal article" date="2020" name="G3 (Bethesda)">
        <title>Improved Reference Genome for Cyclotella cryptica CCMP332, a Model for Cell Wall Morphogenesis, Salinity Adaptation, and Lipid Production in Diatoms (Bacillariophyta).</title>
        <authorList>
            <person name="Roberts W.R."/>
            <person name="Downey K.M."/>
            <person name="Ruck E.C."/>
            <person name="Traller J.C."/>
            <person name="Alverson A.J."/>
        </authorList>
    </citation>
    <scope>NUCLEOTIDE SEQUENCE [LARGE SCALE GENOMIC DNA]</scope>
    <source>
        <strain evidence="9 10">CCMP332</strain>
    </source>
</reference>
<name>A0ABD3NX45_9STRA</name>
<dbReference type="GO" id="GO:0046872">
    <property type="term" value="F:metal ion binding"/>
    <property type="evidence" value="ECO:0007669"/>
    <property type="project" value="UniProtKB-KW"/>
</dbReference>
<dbReference type="Pfam" id="PF07732">
    <property type="entry name" value="Cu-oxidase_3"/>
    <property type="match status" value="1"/>
</dbReference>
<dbReference type="PROSITE" id="PS00079">
    <property type="entry name" value="MULTICOPPER_OXIDASE1"/>
    <property type="match status" value="1"/>
</dbReference>
<evidence type="ECO:0000259" key="6">
    <source>
        <dbReference type="Pfam" id="PF00394"/>
    </source>
</evidence>
<proteinExistence type="inferred from homology"/>
<sequence length="664" mass="73167">MKLCLLILTCHHVIHYAKAALHEYTWTLKSRRPQKKDPTFSPDCYLDRPMLLVNDQFPGPAIEASVGDTVRVTLVNHSPTESVSLHFHGLTMLGQPYVDGTGSVSQCASGPLQTQVYEFVVTDAGTHYWHGRKSWLVHSGLLDICISNISMERGDGFQGPIVITDPSNEDENALSEMYDEEAVVFLQDWYRLDGNYRRTGLDTNPFIWIGNAQTFLINGGGILPSCLANPTDASCAEDCSLDNYIRTIEVEAGKTYRMRLISATELIGVNFAIQGHTMTVVEVEGTIVEPFEVESLDIMPAQRYSVLVTMDQVPDYYWATTAVRYRNAGPTGYINIKYSGATDANLTLSRPMPSHPIWNDTQPTIDLETQLVTKNVDEYDDSDVLTAEPTSIRRIIIVGTQAQDLTLGLLRWATNNVTNMMSDEPMVLSSYKAVHAQGATSWPDTEIPGHVRVSDKPPNVWDYTQPVQGSVGEYNGDRGLSYIPLIEGEVVEIVLQNARALNGAAEMHAWHLHGHNFYVVGRGFGTFDENTDVASYNLINPVRRDTATLLPLGWTAFRFKANNPGAWSFHCTMTAHALMGMGLVFVTSPELLEIPPMGARSCLANSLKSPSTCLGGAPACFDAVSDCVTKGFVHCLDGCCWSPDSPTKSPVMQGPTSKADKRRV</sequence>
<keyword evidence="4" id="KW-0186">Copper</keyword>
<feature type="chain" id="PRO_5044893572" description="L-ascorbate oxidase" evidence="5">
    <location>
        <begin position="20"/>
        <end position="664"/>
    </location>
</feature>
<dbReference type="PANTHER" id="PTHR11709:SF394">
    <property type="entry name" value="FI03373P-RELATED"/>
    <property type="match status" value="1"/>
</dbReference>
<dbReference type="PANTHER" id="PTHR11709">
    <property type="entry name" value="MULTI-COPPER OXIDASE"/>
    <property type="match status" value="1"/>
</dbReference>
<dbReference type="Proteomes" id="UP001516023">
    <property type="component" value="Unassembled WGS sequence"/>
</dbReference>
<evidence type="ECO:0000256" key="5">
    <source>
        <dbReference type="SAM" id="SignalP"/>
    </source>
</evidence>